<name>A0AAN9KJ47_CLITE</name>
<keyword evidence="2" id="KW-1185">Reference proteome</keyword>
<dbReference type="EMBL" id="JAYKXN010000001">
    <property type="protein sequence ID" value="KAK7317158.1"/>
    <property type="molecule type" value="Genomic_DNA"/>
</dbReference>
<accession>A0AAN9KJ47</accession>
<dbReference type="Proteomes" id="UP001359559">
    <property type="component" value="Unassembled WGS sequence"/>
</dbReference>
<proteinExistence type="predicted"/>
<evidence type="ECO:0000313" key="1">
    <source>
        <dbReference type="EMBL" id="KAK7317158.1"/>
    </source>
</evidence>
<gene>
    <name evidence="1" type="ORF">RJT34_01146</name>
</gene>
<reference evidence="1 2" key="1">
    <citation type="submission" date="2024-01" db="EMBL/GenBank/DDBJ databases">
        <title>The genomes of 5 underutilized Papilionoideae crops provide insights into root nodulation and disease resistance.</title>
        <authorList>
            <person name="Yuan L."/>
        </authorList>
    </citation>
    <scope>NUCLEOTIDE SEQUENCE [LARGE SCALE GENOMIC DNA]</scope>
    <source>
        <strain evidence="1">LY-2023</strain>
        <tissue evidence="1">Leaf</tissue>
    </source>
</reference>
<comment type="caution">
    <text evidence="1">The sequence shown here is derived from an EMBL/GenBank/DDBJ whole genome shotgun (WGS) entry which is preliminary data.</text>
</comment>
<evidence type="ECO:0000313" key="2">
    <source>
        <dbReference type="Proteomes" id="UP001359559"/>
    </source>
</evidence>
<sequence length="84" mass="9676">MVIVWLGLEIGNVIGTRKQLAFGVSVREVVVWWHILRVPCVHNGPLLTSIRDLNAKLQMHADAALFKSQIYSHFHTFIVFFLYN</sequence>
<dbReference type="AlphaFoldDB" id="A0AAN9KJ47"/>
<protein>
    <submittedName>
        <fullName evidence="1">Uncharacterized protein</fullName>
    </submittedName>
</protein>
<organism evidence="1 2">
    <name type="scientific">Clitoria ternatea</name>
    <name type="common">Butterfly pea</name>
    <dbReference type="NCBI Taxonomy" id="43366"/>
    <lineage>
        <taxon>Eukaryota</taxon>
        <taxon>Viridiplantae</taxon>
        <taxon>Streptophyta</taxon>
        <taxon>Embryophyta</taxon>
        <taxon>Tracheophyta</taxon>
        <taxon>Spermatophyta</taxon>
        <taxon>Magnoliopsida</taxon>
        <taxon>eudicotyledons</taxon>
        <taxon>Gunneridae</taxon>
        <taxon>Pentapetalae</taxon>
        <taxon>rosids</taxon>
        <taxon>fabids</taxon>
        <taxon>Fabales</taxon>
        <taxon>Fabaceae</taxon>
        <taxon>Papilionoideae</taxon>
        <taxon>50 kb inversion clade</taxon>
        <taxon>NPAAA clade</taxon>
        <taxon>indigoferoid/millettioid clade</taxon>
        <taxon>Phaseoleae</taxon>
        <taxon>Clitoria</taxon>
    </lineage>
</organism>